<keyword evidence="1" id="KW-0175">Coiled coil</keyword>
<feature type="coiled-coil region" evidence="1">
    <location>
        <begin position="77"/>
        <end position="104"/>
    </location>
</feature>
<gene>
    <name evidence="5" type="ORF">HPT29_021405</name>
</gene>
<evidence type="ECO:0000259" key="3">
    <source>
        <dbReference type="Pfam" id="PF25917"/>
    </source>
</evidence>
<dbReference type="Proteomes" id="UP001017257">
    <property type="component" value="Chromosome"/>
</dbReference>
<dbReference type="SUPFAM" id="SSF111369">
    <property type="entry name" value="HlyD-like secretion proteins"/>
    <property type="match status" value="2"/>
</dbReference>
<proteinExistence type="predicted"/>
<keyword evidence="2" id="KW-0812">Transmembrane</keyword>
<dbReference type="Gene3D" id="1.10.287.470">
    <property type="entry name" value="Helix hairpin bin"/>
    <property type="match status" value="2"/>
</dbReference>
<feature type="transmembrane region" description="Helical" evidence="2">
    <location>
        <begin position="12"/>
        <end position="33"/>
    </location>
</feature>
<dbReference type="PANTHER" id="PTHR30386:SF24">
    <property type="entry name" value="MULTIDRUG RESISTANCE EFFLUX PUMP"/>
    <property type="match status" value="1"/>
</dbReference>
<accession>A0ABY5RP22</accession>
<dbReference type="Gene3D" id="2.40.30.170">
    <property type="match status" value="1"/>
</dbReference>
<protein>
    <submittedName>
        <fullName evidence="5">HlyD family secretion protein</fullName>
    </submittedName>
</protein>
<feature type="domain" description="Multidrug resistance protein MdtA-like barrel-sandwich hybrid" evidence="3">
    <location>
        <begin position="45"/>
        <end position="234"/>
    </location>
</feature>
<evidence type="ECO:0000313" key="5">
    <source>
        <dbReference type="EMBL" id="UVF18993.1"/>
    </source>
</evidence>
<keyword evidence="2" id="KW-1133">Transmembrane helix</keyword>
<sequence>MTLSPKKKLVGVALCLGGIVAGGAIFLIGGGAVSTDNAYVRTDITSIAPRVGGYVREVAVSDNQSVAAGDILFRIDDEDYRAKVAQAEANVAAARARLTGAQAEIDLQQSMILQAEAQYLTATAELELAEKISARRLSLVRTNAVSTAQVDESESALSRAKAGLAGAEAATEAQRRRLALLEAQLQGAQAALRQAEASRDLARIDLDNTIVRAPVAGRIGNRQIRQGRLVAPGVSLLDIVPTQDVWVVANFKETQLPHVAPGMAARIKVDGLPDVPLNGRVESIAPGSGATFSLLPPDNATGNFVRVVQRVPVRIRFESHPMLDRVLPGLSARVTIDQGSSQ</sequence>
<dbReference type="RefSeq" id="WP_173947533.1">
    <property type="nucleotide sequence ID" value="NZ_CP102845.1"/>
</dbReference>
<keyword evidence="2" id="KW-0472">Membrane</keyword>
<evidence type="ECO:0000259" key="4">
    <source>
        <dbReference type="Pfam" id="PF25963"/>
    </source>
</evidence>
<name>A0ABY5RP22_9HYPH</name>
<evidence type="ECO:0000256" key="1">
    <source>
        <dbReference type="SAM" id="Coils"/>
    </source>
</evidence>
<organism evidence="5 6">
    <name type="scientific">Microvirga terrae</name>
    <dbReference type="NCBI Taxonomy" id="2740529"/>
    <lineage>
        <taxon>Bacteria</taxon>
        <taxon>Pseudomonadati</taxon>
        <taxon>Pseudomonadota</taxon>
        <taxon>Alphaproteobacteria</taxon>
        <taxon>Hyphomicrobiales</taxon>
        <taxon>Methylobacteriaceae</taxon>
        <taxon>Microvirga</taxon>
    </lineage>
</organism>
<dbReference type="InterPro" id="IPR058625">
    <property type="entry name" value="MdtA-like_BSH"/>
</dbReference>
<evidence type="ECO:0000313" key="6">
    <source>
        <dbReference type="Proteomes" id="UP001017257"/>
    </source>
</evidence>
<dbReference type="Pfam" id="PF25917">
    <property type="entry name" value="BSH_RND"/>
    <property type="match status" value="1"/>
</dbReference>
<dbReference type="Pfam" id="PF25963">
    <property type="entry name" value="Beta-barrel_AAEA"/>
    <property type="match status" value="1"/>
</dbReference>
<keyword evidence="6" id="KW-1185">Reference proteome</keyword>
<feature type="domain" description="p-hydroxybenzoic acid efflux pump subunit AaeA-like beta-barrel" evidence="4">
    <location>
        <begin position="246"/>
        <end position="336"/>
    </location>
</feature>
<evidence type="ECO:0000256" key="2">
    <source>
        <dbReference type="SAM" id="Phobius"/>
    </source>
</evidence>
<reference evidence="5" key="1">
    <citation type="submission" date="2022-08" db="EMBL/GenBank/DDBJ databases">
        <title>Microvirga terrae sp. nov., isolated from soil.</title>
        <authorList>
            <person name="Kim K.H."/>
            <person name="Seo Y.L."/>
            <person name="Kim J.M."/>
            <person name="Lee J.K."/>
            <person name="Han D.M."/>
            <person name="Jeon C.O."/>
        </authorList>
    </citation>
    <scope>NUCLEOTIDE SEQUENCE</scope>
    <source>
        <strain evidence="5">R24</strain>
    </source>
</reference>
<dbReference type="InterPro" id="IPR050739">
    <property type="entry name" value="MFP"/>
</dbReference>
<feature type="coiled-coil region" evidence="1">
    <location>
        <begin position="164"/>
        <end position="198"/>
    </location>
</feature>
<dbReference type="Gene3D" id="2.40.50.100">
    <property type="match status" value="1"/>
</dbReference>
<dbReference type="PANTHER" id="PTHR30386">
    <property type="entry name" value="MEMBRANE FUSION SUBUNIT OF EMRAB-TOLC MULTIDRUG EFFLUX PUMP"/>
    <property type="match status" value="1"/>
</dbReference>
<dbReference type="EMBL" id="CP102845">
    <property type="protein sequence ID" value="UVF18993.1"/>
    <property type="molecule type" value="Genomic_DNA"/>
</dbReference>
<dbReference type="InterPro" id="IPR058634">
    <property type="entry name" value="AaeA-lik-b-barrel"/>
</dbReference>